<dbReference type="EMBL" id="BART01010820">
    <property type="protein sequence ID" value="GAG77333.1"/>
    <property type="molecule type" value="Genomic_DNA"/>
</dbReference>
<name>X1AYX6_9ZZZZ</name>
<keyword evidence="1" id="KW-1133">Transmembrane helix</keyword>
<keyword evidence="1" id="KW-0472">Membrane</keyword>
<reference evidence="2" key="1">
    <citation type="journal article" date="2014" name="Front. Microbiol.">
        <title>High frequency of phylogenetically diverse reductive dehalogenase-homologous genes in deep subseafloor sedimentary metagenomes.</title>
        <authorList>
            <person name="Kawai M."/>
            <person name="Futagami T."/>
            <person name="Toyoda A."/>
            <person name="Takaki Y."/>
            <person name="Nishi S."/>
            <person name="Hori S."/>
            <person name="Arai W."/>
            <person name="Tsubouchi T."/>
            <person name="Morono Y."/>
            <person name="Uchiyama I."/>
            <person name="Ito T."/>
            <person name="Fujiyama A."/>
            <person name="Inagaki F."/>
            <person name="Takami H."/>
        </authorList>
    </citation>
    <scope>NUCLEOTIDE SEQUENCE</scope>
    <source>
        <strain evidence="2">Expedition CK06-06</strain>
    </source>
</reference>
<keyword evidence="1" id="KW-0812">Transmembrane</keyword>
<feature type="non-terminal residue" evidence="2">
    <location>
        <position position="56"/>
    </location>
</feature>
<evidence type="ECO:0000256" key="1">
    <source>
        <dbReference type="SAM" id="Phobius"/>
    </source>
</evidence>
<evidence type="ECO:0000313" key="2">
    <source>
        <dbReference type="EMBL" id="GAG77333.1"/>
    </source>
</evidence>
<feature type="transmembrane region" description="Helical" evidence="1">
    <location>
        <begin position="39"/>
        <end position="55"/>
    </location>
</feature>
<accession>X1AYX6</accession>
<sequence>MTPKEKIKWMIRLSTAGFIIGLLAIAYERFIGLLGPADYLIGASTFFLGFVTLYLA</sequence>
<feature type="transmembrane region" description="Helical" evidence="1">
    <location>
        <begin position="9"/>
        <end position="27"/>
    </location>
</feature>
<gene>
    <name evidence="2" type="ORF">S01H4_23353</name>
</gene>
<dbReference type="AlphaFoldDB" id="X1AYX6"/>
<proteinExistence type="predicted"/>
<protein>
    <submittedName>
        <fullName evidence="2">Uncharacterized protein</fullName>
    </submittedName>
</protein>
<comment type="caution">
    <text evidence="2">The sequence shown here is derived from an EMBL/GenBank/DDBJ whole genome shotgun (WGS) entry which is preliminary data.</text>
</comment>
<organism evidence="2">
    <name type="scientific">marine sediment metagenome</name>
    <dbReference type="NCBI Taxonomy" id="412755"/>
    <lineage>
        <taxon>unclassified sequences</taxon>
        <taxon>metagenomes</taxon>
        <taxon>ecological metagenomes</taxon>
    </lineage>
</organism>